<dbReference type="Proteomes" id="UP001199644">
    <property type="component" value="Unassembled WGS sequence"/>
</dbReference>
<dbReference type="SUPFAM" id="SSF63380">
    <property type="entry name" value="Riboflavin synthase domain-like"/>
    <property type="match status" value="1"/>
</dbReference>
<dbReference type="Gene3D" id="2.40.30.20">
    <property type="match status" value="1"/>
</dbReference>
<dbReference type="InterPro" id="IPR023366">
    <property type="entry name" value="ATP_synth_asu-like_sf"/>
</dbReference>
<evidence type="ECO:0000313" key="4">
    <source>
        <dbReference type="Proteomes" id="UP001199644"/>
    </source>
</evidence>
<organism evidence="3 4">
    <name type="scientific">Campylobacter jejuni</name>
    <dbReference type="NCBI Taxonomy" id="197"/>
    <lineage>
        <taxon>Bacteria</taxon>
        <taxon>Pseudomonadati</taxon>
        <taxon>Campylobacterota</taxon>
        <taxon>Epsilonproteobacteria</taxon>
        <taxon>Campylobacterales</taxon>
        <taxon>Campylobacteraceae</taxon>
        <taxon>Campylobacter</taxon>
    </lineage>
</organism>
<dbReference type="AlphaFoldDB" id="A0AAW5EF97"/>
<sequence length="62" mass="6928">MFNGLIREIAKVKSYQNNVLNLKANYRPNLGDSVAVNGACLSVTKLHSDGFELELSHESRKH</sequence>
<comment type="caution">
    <text evidence="3">The sequence shown here is derived from an EMBL/GenBank/DDBJ whole genome shotgun (WGS) entry which is preliminary data.</text>
</comment>
<dbReference type="InterPro" id="IPR017938">
    <property type="entry name" value="Riboflavin_synthase-like_b-brl"/>
</dbReference>
<reference evidence="3" key="1">
    <citation type="submission" date="2021-12" db="EMBL/GenBank/DDBJ databases">
        <title>Prevalence of phenicol resistance gene fexA in Campylobacter isolated from poultry supply chain.</title>
        <authorList>
            <person name="Tang B."/>
            <person name="Zheng X."/>
            <person name="Lin J."/>
            <person name="Lin R."/>
            <person name="Yang H."/>
            <person name="Shen Z."/>
            <person name="Xia F."/>
        </authorList>
    </citation>
    <scope>NUCLEOTIDE SEQUENCE</scope>
    <source>
        <strain evidence="3">CJHN2011004</strain>
    </source>
</reference>
<feature type="repeat" description="Lumazine-binding" evidence="1">
    <location>
        <begin position="1"/>
        <end position="62"/>
    </location>
</feature>
<feature type="domain" description="Lumazine-binding" evidence="2">
    <location>
        <begin position="1"/>
        <end position="62"/>
    </location>
</feature>
<evidence type="ECO:0000313" key="3">
    <source>
        <dbReference type="EMBL" id="MCH3853471.1"/>
    </source>
</evidence>
<accession>A0AAW5EF97</accession>
<gene>
    <name evidence="3" type="ORF">LZC39_15385</name>
</gene>
<protein>
    <submittedName>
        <fullName evidence="3">Riboflavin synthase</fullName>
    </submittedName>
</protein>
<proteinExistence type="predicted"/>
<evidence type="ECO:0000259" key="2">
    <source>
        <dbReference type="PROSITE" id="PS51177"/>
    </source>
</evidence>
<evidence type="ECO:0000256" key="1">
    <source>
        <dbReference type="PROSITE-ProRule" id="PRU00524"/>
    </source>
</evidence>
<dbReference type="Pfam" id="PF00677">
    <property type="entry name" value="Lum_binding"/>
    <property type="match status" value="1"/>
</dbReference>
<feature type="non-terminal residue" evidence="3">
    <location>
        <position position="62"/>
    </location>
</feature>
<dbReference type="PROSITE" id="PS51177">
    <property type="entry name" value="LUMAZINE_BIND"/>
    <property type="match status" value="1"/>
</dbReference>
<dbReference type="EMBL" id="JAJUOL010000989">
    <property type="protein sequence ID" value="MCH3853471.1"/>
    <property type="molecule type" value="Genomic_DNA"/>
</dbReference>
<name>A0AAW5EF97_CAMJU</name>
<dbReference type="InterPro" id="IPR026017">
    <property type="entry name" value="Lumazine-bd_dom"/>
</dbReference>